<dbReference type="GO" id="GO:0140359">
    <property type="term" value="F:ABC-type transporter activity"/>
    <property type="evidence" value="ECO:0007669"/>
    <property type="project" value="InterPro"/>
</dbReference>
<evidence type="ECO:0000256" key="4">
    <source>
        <dbReference type="ARBA" id="ARBA00022840"/>
    </source>
</evidence>
<dbReference type="Pfam" id="PF14524">
    <property type="entry name" value="Wzt_C"/>
    <property type="match status" value="1"/>
</dbReference>
<dbReference type="InterPro" id="IPR003439">
    <property type="entry name" value="ABC_transporter-like_ATP-bd"/>
</dbReference>
<dbReference type="InterPro" id="IPR003593">
    <property type="entry name" value="AAA+_ATPase"/>
</dbReference>
<dbReference type="SMART" id="SM00382">
    <property type="entry name" value="AAA"/>
    <property type="match status" value="1"/>
</dbReference>
<dbReference type="GO" id="GO:0016020">
    <property type="term" value="C:membrane"/>
    <property type="evidence" value="ECO:0007669"/>
    <property type="project" value="InterPro"/>
</dbReference>
<evidence type="ECO:0000256" key="1">
    <source>
        <dbReference type="ARBA" id="ARBA00005417"/>
    </source>
</evidence>
<dbReference type="PANTHER" id="PTHR46743:SF2">
    <property type="entry name" value="TEICHOIC ACIDS EXPORT ATP-BINDING PROTEIN TAGH"/>
    <property type="match status" value="1"/>
</dbReference>
<sequence>MTVLSVRSIGKSYRSYRSEWQRFAGWFGLVRGPQDEHWVIRDISFDINSGESIGILGKNGAGKSTLLKIITGTLQPTEGSVTSAGRIAAILELGMGFNPELTGRQNALHSAGLMGFSKEEILQALPDMEAFADIGEYFDSPVRTYSSGMQARVAFAVATAFRPDILIVDEALSVGDAFFQAKCYNRIAEFKKQGTSLILVTHSTSDVVKHCDRAIFIREGRLEKDGSPAEVTNLYLDDLFGKKKPSGTPAKSSTSPSFAEGTDELFHTRPGYRKDEHRWGHGGATILDFSIFADEKIFPGQIPCGTETELSFKVLFDNNFENIVPGILIRSLDGIYLYGTNSHLSSHGRANLSARPGQVSTFKFSLPMLLNEGDYMISFGVSTGHPDGELIPLERRYDSVIIRVTRHQIFWGIVDLKAEFESTEFNA</sequence>
<dbReference type="RefSeq" id="WP_064584795.1">
    <property type="nucleotide sequence ID" value="NZ_CP015878.1"/>
</dbReference>
<keyword evidence="3" id="KW-0547">Nucleotide-binding</keyword>
<protein>
    <submittedName>
        <fullName evidence="6">ABC transporter ATP-binding protein</fullName>
    </submittedName>
</protein>
<gene>
    <name evidence="6" type="ORF">A9C11_30080</name>
</gene>
<evidence type="ECO:0000256" key="2">
    <source>
        <dbReference type="ARBA" id="ARBA00022448"/>
    </source>
</evidence>
<dbReference type="Gene3D" id="3.40.50.300">
    <property type="entry name" value="P-loop containing nucleotide triphosphate hydrolases"/>
    <property type="match status" value="1"/>
</dbReference>
<comment type="similarity">
    <text evidence="1">Belongs to the ABC transporter superfamily.</text>
</comment>
<name>A0A1A9KLZ7_9PSED</name>
<evidence type="ECO:0000256" key="3">
    <source>
        <dbReference type="ARBA" id="ARBA00022741"/>
    </source>
</evidence>
<dbReference type="SUPFAM" id="SSF52540">
    <property type="entry name" value="P-loop containing nucleoside triphosphate hydrolases"/>
    <property type="match status" value="1"/>
</dbReference>
<dbReference type="Gene3D" id="2.70.50.60">
    <property type="entry name" value="abc- transporter (atp binding component) like domain"/>
    <property type="match status" value="1"/>
</dbReference>
<keyword evidence="2" id="KW-0813">Transport</keyword>
<dbReference type="PANTHER" id="PTHR46743">
    <property type="entry name" value="TEICHOIC ACIDS EXPORT ATP-BINDING PROTEIN TAGH"/>
    <property type="match status" value="1"/>
</dbReference>
<dbReference type="PROSITE" id="PS50893">
    <property type="entry name" value="ABC_TRANSPORTER_2"/>
    <property type="match status" value="1"/>
</dbReference>
<accession>A0A1A9KLZ7</accession>
<dbReference type="InterPro" id="IPR017871">
    <property type="entry name" value="ABC_transporter-like_CS"/>
</dbReference>
<feature type="domain" description="ABC transporter" evidence="5">
    <location>
        <begin position="4"/>
        <end position="244"/>
    </location>
</feature>
<dbReference type="InterPro" id="IPR027417">
    <property type="entry name" value="P-loop_NTPase"/>
</dbReference>
<dbReference type="InterPro" id="IPR050683">
    <property type="entry name" value="Bact_Polysacc_Export_ATP-bd"/>
</dbReference>
<evidence type="ECO:0000313" key="7">
    <source>
        <dbReference type="Proteomes" id="UP000077748"/>
    </source>
</evidence>
<reference evidence="6 7" key="1">
    <citation type="submission" date="2016-05" db="EMBL/GenBank/DDBJ databases">
        <title>Genome Sequence of Pseudomonas citronellolis Strain SJTE-3, an Estrogens and Persistent Organic Pollutants degradation strain.</title>
        <authorList>
            <person name="Liang R."/>
        </authorList>
    </citation>
    <scope>NUCLEOTIDE SEQUENCE [LARGE SCALE GENOMIC DNA]</scope>
    <source>
        <strain evidence="6 7">SJTE-3</strain>
    </source>
</reference>
<dbReference type="Proteomes" id="UP000077748">
    <property type="component" value="Chromosome"/>
</dbReference>
<dbReference type="GO" id="GO:0016887">
    <property type="term" value="F:ATP hydrolysis activity"/>
    <property type="evidence" value="ECO:0007669"/>
    <property type="project" value="InterPro"/>
</dbReference>
<dbReference type="PROSITE" id="PS00211">
    <property type="entry name" value="ABC_TRANSPORTER_1"/>
    <property type="match status" value="1"/>
</dbReference>
<dbReference type="CDD" id="cd10147">
    <property type="entry name" value="Wzt_C-like"/>
    <property type="match status" value="1"/>
</dbReference>
<dbReference type="InterPro" id="IPR029439">
    <property type="entry name" value="Wzt_C"/>
</dbReference>
<keyword evidence="4 6" id="KW-0067">ATP-binding</keyword>
<dbReference type="CDD" id="cd03220">
    <property type="entry name" value="ABC_KpsT_Wzt"/>
    <property type="match status" value="1"/>
</dbReference>
<evidence type="ECO:0000313" key="6">
    <source>
        <dbReference type="EMBL" id="ANI17983.1"/>
    </source>
</evidence>
<organism evidence="6 7">
    <name type="scientific">Pseudomonas citronellolis</name>
    <dbReference type="NCBI Taxonomy" id="53408"/>
    <lineage>
        <taxon>Bacteria</taxon>
        <taxon>Pseudomonadati</taxon>
        <taxon>Pseudomonadota</taxon>
        <taxon>Gammaproteobacteria</taxon>
        <taxon>Pseudomonadales</taxon>
        <taxon>Pseudomonadaceae</taxon>
        <taxon>Pseudomonas</taxon>
    </lineage>
</organism>
<dbReference type="InterPro" id="IPR015860">
    <property type="entry name" value="ABC_transpr_TagH-like"/>
</dbReference>
<proteinExistence type="inferred from homology"/>
<evidence type="ECO:0000259" key="5">
    <source>
        <dbReference type="PROSITE" id="PS50893"/>
    </source>
</evidence>
<dbReference type="AlphaFoldDB" id="A0A1A9KLZ7"/>
<dbReference type="Pfam" id="PF00005">
    <property type="entry name" value="ABC_tran"/>
    <property type="match status" value="1"/>
</dbReference>
<dbReference type="EMBL" id="CP015878">
    <property type="protein sequence ID" value="ANI17983.1"/>
    <property type="molecule type" value="Genomic_DNA"/>
</dbReference>
<dbReference type="GO" id="GO:0005524">
    <property type="term" value="F:ATP binding"/>
    <property type="evidence" value="ECO:0007669"/>
    <property type="project" value="UniProtKB-KW"/>
</dbReference>